<protein>
    <submittedName>
        <fullName evidence="3">Endo/exonuclease/phosphatase domain-containing protein</fullName>
    </submittedName>
</protein>
<accession>A0A183IC78</accession>
<keyword evidence="2" id="KW-1185">Reference proteome</keyword>
<evidence type="ECO:0000313" key="1">
    <source>
        <dbReference type="EMBL" id="VDO93625.1"/>
    </source>
</evidence>
<sequence length="189" mass="21296">MRQISRCHYSITEKVPRERHHQGKLKVGNWNVTSLRGKEQELVDEAIKHQLDIVGLSLTKREGSGFLNLNGWKLFYVGVDITTRAQASVGVVGEYDFFLEEVECALNELPNTEALKLLGDFNEHVGIETEKCKGVIGKNGPCSLSNNGMQLLRFWANKGLSIMNSFFEHRRVISVPDTAKLLIQKSIIN</sequence>
<dbReference type="AlphaFoldDB" id="A0A183IC78"/>
<reference evidence="1 2" key="2">
    <citation type="submission" date="2018-11" db="EMBL/GenBank/DDBJ databases">
        <authorList>
            <consortium name="Pathogen Informatics"/>
        </authorList>
    </citation>
    <scope>NUCLEOTIDE SEQUENCE [LARGE SCALE GENOMIC DNA]</scope>
</reference>
<dbReference type="Proteomes" id="UP000270296">
    <property type="component" value="Unassembled WGS sequence"/>
</dbReference>
<evidence type="ECO:0000313" key="3">
    <source>
        <dbReference type="WBParaSite" id="SBAD_0000127201-mRNA-1"/>
    </source>
</evidence>
<organism evidence="3">
    <name type="scientific">Soboliphyme baturini</name>
    <dbReference type="NCBI Taxonomy" id="241478"/>
    <lineage>
        <taxon>Eukaryota</taxon>
        <taxon>Metazoa</taxon>
        <taxon>Ecdysozoa</taxon>
        <taxon>Nematoda</taxon>
        <taxon>Enoplea</taxon>
        <taxon>Dorylaimia</taxon>
        <taxon>Dioctophymatida</taxon>
        <taxon>Dioctophymatoidea</taxon>
        <taxon>Soboliphymatidae</taxon>
        <taxon>Soboliphyme</taxon>
    </lineage>
</organism>
<gene>
    <name evidence="1" type="ORF">SBAD_LOCUS1222</name>
</gene>
<evidence type="ECO:0000313" key="2">
    <source>
        <dbReference type="Proteomes" id="UP000270296"/>
    </source>
</evidence>
<dbReference type="EMBL" id="UZAM01006753">
    <property type="protein sequence ID" value="VDO93625.1"/>
    <property type="molecule type" value="Genomic_DNA"/>
</dbReference>
<name>A0A183IC78_9BILA</name>
<dbReference type="OrthoDB" id="410381at2759"/>
<reference evidence="3" key="1">
    <citation type="submission" date="2016-06" db="UniProtKB">
        <authorList>
            <consortium name="WormBaseParasite"/>
        </authorList>
    </citation>
    <scope>IDENTIFICATION</scope>
</reference>
<dbReference type="WBParaSite" id="SBAD_0000127201-mRNA-1">
    <property type="protein sequence ID" value="SBAD_0000127201-mRNA-1"/>
    <property type="gene ID" value="SBAD_0000127201"/>
</dbReference>
<dbReference type="SUPFAM" id="SSF56219">
    <property type="entry name" value="DNase I-like"/>
    <property type="match status" value="1"/>
</dbReference>
<dbReference type="InterPro" id="IPR036691">
    <property type="entry name" value="Endo/exonu/phosph_ase_sf"/>
</dbReference>
<proteinExistence type="predicted"/>